<protein>
    <recommendedName>
        <fullName evidence="8">Hyaluronan/mRNA-binding protein domain-containing protein</fullName>
    </recommendedName>
</protein>
<evidence type="ECO:0000256" key="2">
    <source>
        <dbReference type="ARBA" id="ARBA00006643"/>
    </source>
</evidence>
<evidence type="ECO:0000256" key="5">
    <source>
        <dbReference type="PROSITE-ProRule" id="PRU00708"/>
    </source>
</evidence>
<dbReference type="Pfam" id="PF14432">
    <property type="entry name" value="DYW_deaminase"/>
    <property type="match status" value="1"/>
</dbReference>
<feature type="repeat" description="PPR" evidence="5">
    <location>
        <begin position="638"/>
        <end position="668"/>
    </location>
</feature>
<proteinExistence type="inferred from homology"/>
<evidence type="ECO:0000256" key="4">
    <source>
        <dbReference type="ARBA" id="ARBA00022737"/>
    </source>
</evidence>
<dbReference type="Pfam" id="PF01535">
    <property type="entry name" value="PPR"/>
    <property type="match status" value="6"/>
</dbReference>
<keyword evidence="7" id="KW-1133">Transmembrane helix</keyword>
<keyword evidence="3" id="KW-0963">Cytoplasm</keyword>
<keyword evidence="10" id="KW-1185">Reference proteome</keyword>
<dbReference type="PANTHER" id="PTHR47926">
    <property type="entry name" value="PENTATRICOPEPTIDE REPEAT-CONTAINING PROTEIN"/>
    <property type="match status" value="1"/>
</dbReference>
<dbReference type="SMART" id="SM01233">
    <property type="entry name" value="HABP4_PAI-RBP1"/>
    <property type="match status" value="1"/>
</dbReference>
<dbReference type="NCBIfam" id="TIGR00756">
    <property type="entry name" value="PPR"/>
    <property type="match status" value="8"/>
</dbReference>
<gene>
    <name evidence="9" type="ORF">HID58_003948</name>
</gene>
<feature type="transmembrane region" description="Helical" evidence="7">
    <location>
        <begin position="1245"/>
        <end position="1270"/>
    </location>
</feature>
<feature type="region of interest" description="Disordered" evidence="6">
    <location>
        <begin position="987"/>
        <end position="1006"/>
    </location>
</feature>
<feature type="repeat" description="PPR" evidence="5">
    <location>
        <begin position="567"/>
        <end position="601"/>
    </location>
</feature>
<feature type="compositionally biased region" description="Low complexity" evidence="6">
    <location>
        <begin position="358"/>
        <end position="375"/>
    </location>
</feature>
<evidence type="ECO:0000256" key="1">
    <source>
        <dbReference type="ARBA" id="ARBA00004496"/>
    </source>
</evidence>
<evidence type="ECO:0000256" key="3">
    <source>
        <dbReference type="ARBA" id="ARBA00022490"/>
    </source>
</evidence>
<evidence type="ECO:0000313" key="10">
    <source>
        <dbReference type="Proteomes" id="UP000824890"/>
    </source>
</evidence>
<feature type="transmembrane region" description="Helical" evidence="7">
    <location>
        <begin position="1100"/>
        <end position="1119"/>
    </location>
</feature>
<dbReference type="Gene3D" id="6.10.140.1040">
    <property type="match status" value="1"/>
</dbReference>
<dbReference type="InterPro" id="IPR046848">
    <property type="entry name" value="E_motif"/>
</dbReference>
<comment type="subcellular location">
    <subcellularLocation>
        <location evidence="1">Cytoplasm</location>
    </subcellularLocation>
</comment>
<comment type="similarity">
    <text evidence="2">Belongs to the PPR family. PCMP-H subfamily.</text>
</comment>
<feature type="region of interest" description="Disordered" evidence="6">
    <location>
        <begin position="358"/>
        <end position="378"/>
    </location>
</feature>
<feature type="repeat" description="PPR" evidence="5">
    <location>
        <begin position="669"/>
        <end position="703"/>
    </location>
</feature>
<comment type="caution">
    <text evidence="9">The sequence shown here is derived from an EMBL/GenBank/DDBJ whole genome shotgun (WGS) entry which is preliminary data.</text>
</comment>
<evidence type="ECO:0000259" key="8">
    <source>
        <dbReference type="SMART" id="SM01233"/>
    </source>
</evidence>
<dbReference type="Pfam" id="PF13041">
    <property type="entry name" value="PPR_2"/>
    <property type="match status" value="2"/>
</dbReference>
<feature type="compositionally biased region" description="Basic and acidic residues" evidence="6">
    <location>
        <begin position="150"/>
        <end position="181"/>
    </location>
</feature>
<feature type="compositionally biased region" description="Gly residues" evidence="6">
    <location>
        <begin position="96"/>
        <end position="119"/>
    </location>
</feature>
<feature type="domain" description="Hyaluronan/mRNA-binding protein" evidence="8">
    <location>
        <begin position="160"/>
        <end position="266"/>
    </location>
</feature>
<keyword evidence="4" id="KW-0677">Repeat</keyword>
<feature type="compositionally biased region" description="Basic and acidic residues" evidence="6">
    <location>
        <begin position="124"/>
        <end position="139"/>
    </location>
</feature>
<dbReference type="InterPro" id="IPR011990">
    <property type="entry name" value="TPR-like_helical_dom_sf"/>
</dbReference>
<dbReference type="InterPro" id="IPR002885">
    <property type="entry name" value="PPR_rpt"/>
</dbReference>
<feature type="region of interest" description="Disordered" evidence="6">
    <location>
        <begin position="51"/>
        <end position="240"/>
    </location>
</feature>
<feature type="compositionally biased region" description="Basic and acidic residues" evidence="6">
    <location>
        <begin position="206"/>
        <end position="240"/>
    </location>
</feature>
<feature type="non-terminal residue" evidence="9">
    <location>
        <position position="1"/>
    </location>
</feature>
<feature type="repeat" description="PPR" evidence="5">
    <location>
        <begin position="473"/>
        <end position="507"/>
    </location>
</feature>
<dbReference type="Gene3D" id="1.25.40.10">
    <property type="entry name" value="Tetratricopeptide repeat domain"/>
    <property type="match status" value="4"/>
</dbReference>
<keyword evidence="7" id="KW-0472">Membrane</keyword>
<dbReference type="InterPro" id="IPR019084">
    <property type="entry name" value="STM1-like_N"/>
</dbReference>
<accession>A0ABQ7XK74</accession>
<dbReference type="SUPFAM" id="SSF48452">
    <property type="entry name" value="TPR-like"/>
    <property type="match status" value="1"/>
</dbReference>
<feature type="transmembrane region" description="Helical" evidence="7">
    <location>
        <begin position="1041"/>
        <end position="1059"/>
    </location>
</feature>
<dbReference type="Pfam" id="PF09598">
    <property type="entry name" value="Stm1_N"/>
    <property type="match status" value="1"/>
</dbReference>
<dbReference type="InterPro" id="IPR006861">
    <property type="entry name" value="HABP4_PAIRBP1-bd"/>
</dbReference>
<feature type="compositionally biased region" description="Low complexity" evidence="6">
    <location>
        <begin position="191"/>
        <end position="205"/>
    </location>
</feature>
<feature type="repeat" description="PPR" evidence="5">
    <location>
        <begin position="410"/>
        <end position="445"/>
    </location>
</feature>
<evidence type="ECO:0000256" key="7">
    <source>
        <dbReference type="SAM" id="Phobius"/>
    </source>
</evidence>
<feature type="compositionally biased region" description="Gly residues" evidence="6">
    <location>
        <begin position="296"/>
        <end position="305"/>
    </location>
</feature>
<dbReference type="PROSITE" id="PS51375">
    <property type="entry name" value="PPR"/>
    <property type="match status" value="5"/>
</dbReference>
<evidence type="ECO:0000256" key="6">
    <source>
        <dbReference type="SAM" id="MobiDB-lite"/>
    </source>
</evidence>
<dbReference type="Pfam" id="PF04774">
    <property type="entry name" value="HABP4_PAI-RBP1"/>
    <property type="match status" value="1"/>
</dbReference>
<reference evidence="9 10" key="1">
    <citation type="submission" date="2021-05" db="EMBL/GenBank/DDBJ databases">
        <title>Genome Assembly of Synthetic Allotetraploid Brassica napus Reveals Homoeologous Exchanges between Subgenomes.</title>
        <authorList>
            <person name="Davis J.T."/>
        </authorList>
    </citation>
    <scope>NUCLEOTIDE SEQUENCE [LARGE SCALE GENOMIC DNA]</scope>
    <source>
        <strain evidence="10">cv. Da-Ae</strain>
        <tissue evidence="9">Seedling</tissue>
    </source>
</reference>
<dbReference type="Pfam" id="PF20431">
    <property type="entry name" value="E_motif"/>
    <property type="match status" value="1"/>
</dbReference>
<name>A0ABQ7XK74_BRANA</name>
<feature type="region of interest" description="Disordered" evidence="6">
    <location>
        <begin position="286"/>
        <end position="310"/>
    </location>
</feature>
<feature type="transmembrane region" description="Helical" evidence="7">
    <location>
        <begin position="1167"/>
        <end position="1188"/>
    </location>
</feature>
<dbReference type="PANTHER" id="PTHR47926:SF410">
    <property type="entry name" value="(WILD MALAYSIAN BANANA) HYPOTHETICAL PROTEIN"/>
    <property type="match status" value="1"/>
</dbReference>
<keyword evidence="7" id="KW-0812">Transmembrane</keyword>
<organism evidence="9 10">
    <name type="scientific">Brassica napus</name>
    <name type="common">Rape</name>
    <dbReference type="NCBI Taxonomy" id="3708"/>
    <lineage>
        <taxon>Eukaryota</taxon>
        <taxon>Viridiplantae</taxon>
        <taxon>Streptophyta</taxon>
        <taxon>Embryophyta</taxon>
        <taxon>Tracheophyta</taxon>
        <taxon>Spermatophyta</taxon>
        <taxon>Magnoliopsida</taxon>
        <taxon>eudicotyledons</taxon>
        <taxon>Gunneridae</taxon>
        <taxon>Pentapetalae</taxon>
        <taxon>rosids</taxon>
        <taxon>malvids</taxon>
        <taxon>Brassicales</taxon>
        <taxon>Brassicaceae</taxon>
        <taxon>Brassiceae</taxon>
        <taxon>Brassica</taxon>
    </lineage>
</organism>
<dbReference type="Proteomes" id="UP000824890">
    <property type="component" value="Unassembled WGS sequence"/>
</dbReference>
<sequence length="1383" mass="153354">LRFIGVPFSAASVSPEEDSFHVLTRVYWLQGMATLNPFDLLDDDAEDPSQLAVSIAADKSRKPAPVSGLPAKSTPPSSKQPPPSQAVREARSDAPRGGGGGFSRGRGGYNRGGNNGYSGGYSKPSEEGDVSKPSYERRGGGGVGPPRGGRRGEAGEGERPRRAFERRSGTGRGGDFKREGAGRGNWGTPGEEVLAVETEEVAAGVENEKDVVEKPADDDANKENTTEVEEQKEPEVKEMTLDEYEKILEEKRKALQSQNTSERKVDTKAVSINEFLKPAEGENYYRGGRGGRGRGGRVSSGGGFSGNRSEAAPAIADTAQFPSLGGKEMLSRFNIHQPWKVRFFSRSTGNPDAILVGSCSSSSLPSPEPSTKPSSDQNQIFPLNKLIARHVRSGDIDGALRVFHGMRAKNTVTWNSLLVGFCKDPSRIKEAHQLFDEIPEPDTFSYNIMLTCHVRNGNFEKAQSFFDQAPFKDAASWNTMITGYARRKEMEKARELFYAMTEKNEVSWNAMISGYVESGDLETASRFFKAAPVRGVVAWTAMITGYMKAKKVELAEAVFKDMTVDKNLVTWNAMISGYVENSRAEDGLKLFKAMLEEGARPNSSGLSSVLLGCSELSALRFGRQVHQIVCKSSTLCNDITALTSLVSMYCKCGELGDAWKLFQGMKMRDVVAWNAMISGYAQHGKAEKALSLFREMRVNKTRPDWITFVAVLLACNHAGMVDTGVEYFDSMVRDYRVEPRPDHYTCMVDLLGRAGKLEEALELIRSMPFKPHAAVFGTLLGACRVHKNVDLGELAAEKLLELDPSNAAGYVQLANIYASRNRWEDVARVRKRMKQSNVVKAPGYSWIEIRNKVHHFRSSDRIHPELDSIHKKLKEMEKKMRLAGYKPELEFALHDVEEEQKERLLLWHSEKLAVAYGCLKLPEGSRIQVFKNLRICGDCHKAIEFMSEIERREIVVRDTTRFHHFKDGSCSCGGYCCVKEGRMRRSASGSRVSDQSPSPSPPRSQSVATMEDDVELLLPRYDPSSQPGKREKSRLRSAENVIHFIPLLLLLCVVILWLFSHSGSYAPLGTMIEVKRPGSSTRITTTLLDSLMILFRNKHILLPIFAFIAIPLSALHLSLTLTSFRLKNHVFRLEALANVVHTRFEARQIWEESRQDAVSLLRLKSRYFVPSFILSCIVSIAVITSTSFSHQGLNPSLKSSFASVKSSWMRVTATSIVVYGLLFLYSPVPMFLSAIFGYTPTLRHLITFLSLGIEVYIIAITGLGLVVSVVEERYGFDAVKEGTGLMKGRRITGLALAGVFVFLSSWIGHGMEKLAKELDVDSSSGSWWRSVVLSGGWDGWKLVCMYGAEVVLSYVVVTVFYCECRKRHGNSDSDVADEEGLAI</sequence>
<feature type="transmembrane region" description="Helical" evidence="7">
    <location>
        <begin position="1340"/>
        <end position="1362"/>
    </location>
</feature>
<dbReference type="InterPro" id="IPR032867">
    <property type="entry name" value="DYW_dom"/>
</dbReference>
<dbReference type="EMBL" id="JAGKQM010000031">
    <property type="protein sequence ID" value="KAH0855642.1"/>
    <property type="molecule type" value="Genomic_DNA"/>
</dbReference>
<feature type="compositionally biased region" description="Low complexity" evidence="6">
    <location>
        <begin position="988"/>
        <end position="1006"/>
    </location>
</feature>
<evidence type="ECO:0000313" key="9">
    <source>
        <dbReference type="EMBL" id="KAH0855642.1"/>
    </source>
</evidence>
<dbReference type="InterPro" id="IPR046960">
    <property type="entry name" value="PPR_At4g14850-like_plant"/>
</dbReference>
<feature type="transmembrane region" description="Helical" evidence="7">
    <location>
        <begin position="1291"/>
        <end position="1309"/>
    </location>
</feature>